<keyword evidence="1" id="KW-1133">Transmembrane helix</keyword>
<sequence>MSIRKLVQHQQNTYGHFHQHQGNFLIHLIMVPVFIVGFWGALGSLVLGKFLMAGGLVLLPLVSIAVQGIGHKKEHLPPEPFTSPVNAVTRILLEQLYTFPKYLISGKWKNKRQ</sequence>
<evidence type="ECO:0000313" key="2">
    <source>
        <dbReference type="EMBL" id="CCO48421.1"/>
    </source>
</evidence>
<evidence type="ECO:0008006" key="4">
    <source>
        <dbReference type="Google" id="ProtNLM"/>
    </source>
</evidence>
<feature type="transmembrane region" description="Helical" evidence="1">
    <location>
        <begin position="21"/>
        <end position="40"/>
    </location>
</feature>
<comment type="caution">
    <text evidence="2">The sequence shown here is derived from an EMBL/GenBank/DDBJ whole genome shotgun (WGS) entry which is preliminary data.</text>
</comment>
<keyword evidence="1" id="KW-0472">Membrane</keyword>
<dbReference type="Proteomes" id="UP000018211">
    <property type="component" value="Unassembled WGS sequence"/>
</dbReference>
<organism evidence="2 3">
    <name type="scientific">Vibrio nigripulchritudo SOn1</name>
    <dbReference type="NCBI Taxonomy" id="1238450"/>
    <lineage>
        <taxon>Bacteria</taxon>
        <taxon>Pseudomonadati</taxon>
        <taxon>Pseudomonadota</taxon>
        <taxon>Gammaproteobacteria</taxon>
        <taxon>Vibrionales</taxon>
        <taxon>Vibrionaceae</taxon>
        <taxon>Vibrio</taxon>
    </lineage>
</organism>
<protein>
    <recommendedName>
        <fullName evidence="4">Terminase</fullName>
    </recommendedName>
</protein>
<accession>A0AAV2VUM9</accession>
<dbReference type="RefSeq" id="WP_022612904.1">
    <property type="nucleotide sequence ID" value="NZ_LK391965.1"/>
</dbReference>
<feature type="transmembrane region" description="Helical" evidence="1">
    <location>
        <begin position="46"/>
        <end position="66"/>
    </location>
</feature>
<evidence type="ECO:0000313" key="3">
    <source>
        <dbReference type="Proteomes" id="UP000018211"/>
    </source>
</evidence>
<gene>
    <name evidence="2" type="ORF">VIBNISOn1_520010</name>
</gene>
<name>A0AAV2VUM9_9VIBR</name>
<evidence type="ECO:0000256" key="1">
    <source>
        <dbReference type="SAM" id="Phobius"/>
    </source>
</evidence>
<reference evidence="2 3" key="1">
    <citation type="journal article" date="2013" name="ISME J.">
        <title>Comparative genomics of pathogenic lineages of Vibrio nigripulchritudo identifies virulence-associated traits.</title>
        <authorList>
            <person name="Goudenege D."/>
            <person name="Labreuche Y."/>
            <person name="Krin E."/>
            <person name="Ansquer D."/>
            <person name="Mangenot S."/>
            <person name="Calteau A."/>
            <person name="Medigue C."/>
            <person name="Mazel D."/>
            <person name="Polz M.F."/>
            <person name="Le Roux F."/>
        </authorList>
    </citation>
    <scope>NUCLEOTIDE SEQUENCE [LARGE SCALE GENOMIC DNA]</scope>
    <source>
        <strain evidence="2 3">SOn1</strain>
    </source>
</reference>
<proteinExistence type="predicted"/>
<dbReference type="AlphaFoldDB" id="A0AAV2VUM9"/>
<dbReference type="EMBL" id="CAOF01000145">
    <property type="protein sequence ID" value="CCO48421.1"/>
    <property type="molecule type" value="Genomic_DNA"/>
</dbReference>
<keyword evidence="1" id="KW-0812">Transmembrane</keyword>